<dbReference type="InterPro" id="IPR050171">
    <property type="entry name" value="MFS_Transporters"/>
</dbReference>
<keyword evidence="5 7" id="KW-1133">Transmembrane helix</keyword>
<keyword evidence="6 7" id="KW-0472">Membrane</keyword>
<evidence type="ECO:0000256" key="5">
    <source>
        <dbReference type="ARBA" id="ARBA00022989"/>
    </source>
</evidence>
<comment type="subcellular location">
    <subcellularLocation>
        <location evidence="1">Cell membrane</location>
        <topology evidence="1">Multi-pass membrane protein</topology>
    </subcellularLocation>
</comment>
<evidence type="ECO:0000256" key="6">
    <source>
        <dbReference type="ARBA" id="ARBA00023136"/>
    </source>
</evidence>
<dbReference type="GO" id="GO:0022857">
    <property type="term" value="F:transmembrane transporter activity"/>
    <property type="evidence" value="ECO:0007669"/>
    <property type="project" value="InterPro"/>
</dbReference>
<name>A0A3N9XL13_9ACTN</name>
<gene>
    <name evidence="8" type="ORF">DLJ58_03555</name>
</gene>
<dbReference type="Gene3D" id="1.20.1250.20">
    <property type="entry name" value="MFS general substrate transporter like domains"/>
    <property type="match status" value="1"/>
</dbReference>
<evidence type="ECO:0000256" key="1">
    <source>
        <dbReference type="ARBA" id="ARBA00004651"/>
    </source>
</evidence>
<dbReference type="SUPFAM" id="SSF103473">
    <property type="entry name" value="MFS general substrate transporter"/>
    <property type="match status" value="1"/>
</dbReference>
<evidence type="ECO:0000313" key="9">
    <source>
        <dbReference type="Proteomes" id="UP000266889"/>
    </source>
</evidence>
<evidence type="ECO:0000256" key="7">
    <source>
        <dbReference type="SAM" id="Phobius"/>
    </source>
</evidence>
<accession>A0A3N9XL13</accession>
<feature type="transmembrane region" description="Helical" evidence="7">
    <location>
        <begin position="113"/>
        <end position="136"/>
    </location>
</feature>
<feature type="transmembrane region" description="Helical" evidence="7">
    <location>
        <begin position="256"/>
        <end position="278"/>
    </location>
</feature>
<dbReference type="PANTHER" id="PTHR23517">
    <property type="entry name" value="RESISTANCE PROTEIN MDTM, PUTATIVE-RELATED-RELATED"/>
    <property type="match status" value="1"/>
</dbReference>
<dbReference type="RefSeq" id="WP_124853837.1">
    <property type="nucleotide sequence ID" value="NZ_JBEXIG010000007.1"/>
</dbReference>
<feature type="transmembrane region" description="Helical" evidence="7">
    <location>
        <begin position="316"/>
        <end position="334"/>
    </location>
</feature>
<keyword evidence="4 7" id="KW-0812">Transmembrane</keyword>
<evidence type="ECO:0000256" key="3">
    <source>
        <dbReference type="ARBA" id="ARBA00022475"/>
    </source>
</evidence>
<feature type="transmembrane region" description="Helical" evidence="7">
    <location>
        <begin position="21"/>
        <end position="48"/>
    </location>
</feature>
<dbReference type="GO" id="GO:0005886">
    <property type="term" value="C:plasma membrane"/>
    <property type="evidence" value="ECO:0007669"/>
    <property type="project" value="UniProtKB-SubCell"/>
</dbReference>
<dbReference type="Proteomes" id="UP000266889">
    <property type="component" value="Unassembled WGS sequence"/>
</dbReference>
<feature type="transmembrane region" description="Helical" evidence="7">
    <location>
        <begin position="54"/>
        <end position="77"/>
    </location>
</feature>
<evidence type="ECO:0000256" key="4">
    <source>
        <dbReference type="ARBA" id="ARBA00022692"/>
    </source>
</evidence>
<feature type="transmembrane region" description="Helical" evidence="7">
    <location>
        <begin position="148"/>
        <end position="173"/>
    </location>
</feature>
<feature type="transmembrane region" description="Helical" evidence="7">
    <location>
        <begin position="290"/>
        <end position="310"/>
    </location>
</feature>
<dbReference type="InterPro" id="IPR036259">
    <property type="entry name" value="MFS_trans_sf"/>
</dbReference>
<feature type="transmembrane region" description="Helical" evidence="7">
    <location>
        <begin position="384"/>
        <end position="403"/>
    </location>
</feature>
<evidence type="ECO:0000313" key="8">
    <source>
        <dbReference type="EMBL" id="RQX13610.1"/>
    </source>
</evidence>
<keyword evidence="2" id="KW-0813">Transport</keyword>
<reference evidence="8 9" key="1">
    <citation type="submission" date="2018-05" db="EMBL/GenBank/DDBJ databases">
        <title>Micromonospora from Atacama Desert.</title>
        <authorList>
            <person name="Carro L."/>
            <person name="Goodfellow M."/>
            <person name="Klenk H.-P."/>
        </authorList>
    </citation>
    <scope>NUCLEOTIDE SEQUENCE [LARGE SCALE GENOMIC DNA]</scope>
    <source>
        <strain evidence="8 9">LB32</strain>
    </source>
</reference>
<comment type="caution">
    <text evidence="8">The sequence shown here is derived from an EMBL/GenBank/DDBJ whole genome shotgun (WGS) entry which is preliminary data.</text>
</comment>
<protein>
    <recommendedName>
        <fullName evidence="10">MFS transporter</fullName>
    </recommendedName>
</protein>
<feature type="transmembrane region" description="Helical" evidence="7">
    <location>
        <begin position="355"/>
        <end position="378"/>
    </location>
</feature>
<dbReference type="EMBL" id="QGSY01000087">
    <property type="protein sequence ID" value="RQX13610.1"/>
    <property type="molecule type" value="Genomic_DNA"/>
</dbReference>
<evidence type="ECO:0008006" key="10">
    <source>
        <dbReference type="Google" id="ProtNLM"/>
    </source>
</evidence>
<dbReference type="AlphaFoldDB" id="A0A3N9XL13"/>
<evidence type="ECO:0000256" key="2">
    <source>
        <dbReference type="ARBA" id="ARBA00022448"/>
    </source>
</evidence>
<keyword evidence="3" id="KW-1003">Cell membrane</keyword>
<proteinExistence type="predicted"/>
<dbReference type="InterPro" id="IPR011701">
    <property type="entry name" value="MFS"/>
</dbReference>
<dbReference type="PANTHER" id="PTHR23517:SF2">
    <property type="entry name" value="MULTIDRUG RESISTANCE PROTEIN MDTH"/>
    <property type="match status" value="1"/>
</dbReference>
<feature type="transmembrane region" description="Helical" evidence="7">
    <location>
        <begin position="225"/>
        <end position="250"/>
    </location>
</feature>
<sequence length="421" mass="43807">MLPCSPPSRKSSMSVHSGRRAVDASLTASLVFVSIGSGMFLPLSLVFFVELTDIRLSMLGVLVGIAGFTSVPVPAVAGRLADRYGARRLVLVAQGIQAFAYLGYAFARDPLSVFAVTAIMSIGGRLFWSTIFAALADHAQDGPRQQHWFALANIARTAGIAAGGIITGIALTIPGTRVYIVLALLSAGCLAASVLLMLPVAPSRARARVPGESHAQGTVLRDGRFLGLLSTNVVFAISTLLLGLTVPVIIKMALGGPGWVSSVVLVGNALLISGFGIVGARQAGRREPFAVLRTAAVAWAAGCTLLAFAASSALPFAVAPLAAAVLAFSLAEILHAPTSVAIVSNMAPEAKRGDYLAMWQYSFMAAEIGGPILFGTLFTLQHSAPFLVVLALNLVTIPALRILGRGRDHVALAWTGSRDDD</sequence>
<dbReference type="Pfam" id="PF07690">
    <property type="entry name" value="MFS_1"/>
    <property type="match status" value="1"/>
</dbReference>
<organism evidence="8 9">
    <name type="scientific">Micromonospora arida</name>
    <dbReference type="NCBI Taxonomy" id="2203715"/>
    <lineage>
        <taxon>Bacteria</taxon>
        <taxon>Bacillati</taxon>
        <taxon>Actinomycetota</taxon>
        <taxon>Actinomycetes</taxon>
        <taxon>Micromonosporales</taxon>
        <taxon>Micromonosporaceae</taxon>
        <taxon>Micromonospora</taxon>
    </lineage>
</organism>
<feature type="transmembrane region" description="Helical" evidence="7">
    <location>
        <begin position="179"/>
        <end position="198"/>
    </location>
</feature>
<keyword evidence="9" id="KW-1185">Reference proteome</keyword>